<dbReference type="PANTHER" id="PTHR46060:SF1">
    <property type="entry name" value="MARINER MOS1 TRANSPOSASE-LIKE PROTEIN"/>
    <property type="match status" value="1"/>
</dbReference>
<reference evidence="2" key="1">
    <citation type="submission" date="2010-08" db="EMBL/GenBank/DDBJ databases">
        <authorList>
            <consortium name="Caenorhabditis japonica Sequencing Consortium"/>
            <person name="Wilson R.K."/>
        </authorList>
    </citation>
    <scope>NUCLEOTIDE SEQUENCE [LARGE SCALE GENOMIC DNA]</scope>
    <source>
        <strain evidence="2">DF5081</strain>
    </source>
</reference>
<dbReference type="InterPro" id="IPR052709">
    <property type="entry name" value="Transposase-MT_Hybrid"/>
</dbReference>
<dbReference type="PANTHER" id="PTHR46060">
    <property type="entry name" value="MARINER MOS1 TRANSPOSASE-LIKE PROTEIN"/>
    <property type="match status" value="1"/>
</dbReference>
<protein>
    <recommendedName>
        <fullName evidence="3">Tc1-like transposase DDE domain-containing protein</fullName>
    </recommendedName>
</protein>
<name>A0A8R1EMA6_CAEJA</name>
<keyword evidence="2" id="KW-1185">Reference proteome</keyword>
<sequence length="146" mass="16879">MINEEFRCIDDEVIAQENLIDIMFILGFRWPITTGGPMRYETAVNADLYCSQHQKMKEQHALLRPGAPRNLLLPDNTRPHVALATKDKLQAPDIEILPHPPCSPDIAPTDYHLFRSLQNSLKDMKPFRDNLIIQYSRKKIEDNIKT</sequence>
<proteinExistence type="predicted"/>
<reference evidence="1" key="2">
    <citation type="submission" date="2022-06" db="UniProtKB">
        <authorList>
            <consortium name="EnsemblMetazoa"/>
        </authorList>
    </citation>
    <scope>IDENTIFICATION</scope>
    <source>
        <strain evidence="1">DF5081</strain>
    </source>
</reference>
<dbReference type="Proteomes" id="UP000005237">
    <property type="component" value="Unassembled WGS sequence"/>
</dbReference>
<dbReference type="InterPro" id="IPR008927">
    <property type="entry name" value="6-PGluconate_DH-like_C_sf"/>
</dbReference>
<evidence type="ECO:0000313" key="1">
    <source>
        <dbReference type="EnsemblMetazoa" id="CJA37949b.1"/>
    </source>
</evidence>
<dbReference type="EnsemblMetazoa" id="CJA37949b.1">
    <property type="protein sequence ID" value="CJA37949b.1"/>
    <property type="gene ID" value="WBGene00213796"/>
</dbReference>
<organism evidence="1 2">
    <name type="scientific">Caenorhabditis japonica</name>
    <dbReference type="NCBI Taxonomy" id="281687"/>
    <lineage>
        <taxon>Eukaryota</taxon>
        <taxon>Metazoa</taxon>
        <taxon>Ecdysozoa</taxon>
        <taxon>Nematoda</taxon>
        <taxon>Chromadorea</taxon>
        <taxon>Rhabditida</taxon>
        <taxon>Rhabditina</taxon>
        <taxon>Rhabditomorpha</taxon>
        <taxon>Rhabditoidea</taxon>
        <taxon>Rhabditidae</taxon>
        <taxon>Peloderinae</taxon>
        <taxon>Caenorhabditis</taxon>
    </lineage>
</organism>
<dbReference type="SUPFAM" id="SSF48179">
    <property type="entry name" value="6-phosphogluconate dehydrogenase C-terminal domain-like"/>
    <property type="match status" value="1"/>
</dbReference>
<dbReference type="GO" id="GO:0003676">
    <property type="term" value="F:nucleic acid binding"/>
    <property type="evidence" value="ECO:0007669"/>
    <property type="project" value="InterPro"/>
</dbReference>
<evidence type="ECO:0008006" key="3">
    <source>
        <dbReference type="Google" id="ProtNLM"/>
    </source>
</evidence>
<dbReference type="AlphaFoldDB" id="A0A8R1EMA6"/>
<dbReference type="InterPro" id="IPR036397">
    <property type="entry name" value="RNaseH_sf"/>
</dbReference>
<accession>A0A8R1EMA6</accession>
<evidence type="ECO:0000313" key="2">
    <source>
        <dbReference type="Proteomes" id="UP000005237"/>
    </source>
</evidence>
<dbReference type="Gene3D" id="3.30.420.10">
    <property type="entry name" value="Ribonuclease H-like superfamily/Ribonuclease H"/>
    <property type="match status" value="1"/>
</dbReference>